<keyword evidence="2 4" id="KW-0378">Hydrolase</keyword>
<evidence type="ECO:0000256" key="2">
    <source>
        <dbReference type="ARBA" id="ARBA00022801"/>
    </source>
</evidence>
<comment type="similarity">
    <text evidence="1">Belongs to the peptidase S33 family.</text>
</comment>
<dbReference type="InterPro" id="IPR002410">
    <property type="entry name" value="Peptidase_S33"/>
</dbReference>
<evidence type="ECO:0000313" key="4">
    <source>
        <dbReference type="EMBL" id="MBS2549046.1"/>
    </source>
</evidence>
<dbReference type="InterPro" id="IPR029058">
    <property type="entry name" value="AB_hydrolase_fold"/>
</dbReference>
<accession>A0ABS5KSL9</accession>
<name>A0ABS5KSL9_9ACTN</name>
<reference evidence="4 5" key="1">
    <citation type="submission" date="2020-02" db="EMBL/GenBank/DDBJ databases">
        <title>Acidophilic actinobacteria isolated from forest soil.</title>
        <authorList>
            <person name="Golinska P."/>
        </authorList>
    </citation>
    <scope>NUCLEOTIDE SEQUENCE [LARGE SCALE GENOMIC DNA]</scope>
    <source>
        <strain evidence="4 5">NL8</strain>
    </source>
</reference>
<dbReference type="PANTHER" id="PTHR43248:SF2">
    <property type="entry name" value="PROLYL AMINOPEPTIDASE"/>
    <property type="match status" value="1"/>
</dbReference>
<dbReference type="Pfam" id="PF00561">
    <property type="entry name" value="Abhydrolase_1"/>
    <property type="match status" value="1"/>
</dbReference>
<feature type="domain" description="AB hydrolase-1" evidence="3">
    <location>
        <begin position="40"/>
        <end position="216"/>
    </location>
</feature>
<dbReference type="PANTHER" id="PTHR43248">
    <property type="entry name" value="2-SUCCINYL-6-HYDROXY-2,4-CYCLOHEXADIENE-1-CARBOXYLATE SYNTHASE"/>
    <property type="match status" value="1"/>
</dbReference>
<dbReference type="Proteomes" id="UP000730482">
    <property type="component" value="Unassembled WGS sequence"/>
</dbReference>
<dbReference type="SUPFAM" id="SSF53474">
    <property type="entry name" value="alpha/beta-Hydrolases"/>
    <property type="match status" value="1"/>
</dbReference>
<organism evidence="4 5">
    <name type="scientific">Catenulispora pinistramenti</name>
    <dbReference type="NCBI Taxonomy" id="2705254"/>
    <lineage>
        <taxon>Bacteria</taxon>
        <taxon>Bacillati</taxon>
        <taxon>Actinomycetota</taxon>
        <taxon>Actinomycetes</taxon>
        <taxon>Catenulisporales</taxon>
        <taxon>Catenulisporaceae</taxon>
        <taxon>Catenulispora</taxon>
    </lineage>
</organism>
<dbReference type="EMBL" id="JAAFYZ010000062">
    <property type="protein sequence ID" value="MBS2549046.1"/>
    <property type="molecule type" value="Genomic_DNA"/>
</dbReference>
<protein>
    <submittedName>
        <fullName evidence="4">Alpha/beta fold hydrolase</fullName>
    </submittedName>
</protein>
<dbReference type="InterPro" id="IPR000073">
    <property type="entry name" value="AB_hydrolase_1"/>
</dbReference>
<dbReference type="InterPro" id="IPR051601">
    <property type="entry name" value="Serine_prot/Carboxylest_S33"/>
</dbReference>
<comment type="caution">
    <text evidence="4">The sequence shown here is derived from an EMBL/GenBank/DDBJ whole genome shotgun (WGS) entry which is preliminary data.</text>
</comment>
<dbReference type="RefSeq" id="WP_212010623.1">
    <property type="nucleotide sequence ID" value="NZ_JAAFYZ010000062.1"/>
</dbReference>
<sequence length="431" mass="47652">MPSGIRLTDHLFTVPLHHDRPGGEQIEVYAREVTADETRPWLVYLQGGPGHRSPRPLPADLASGWISRALKDYRVLLLDQRGTGRSTPATRQTLPPRGNARQQAEYLAAFRADSIVRDAEFIRRRLTGGAPWSVLGQSFGGFCAVSYLSTAPEGLAEVFITGGLPTLEGDADDVYRAAYPRMEDKNALFYHRHPEDVQTARAIAEHLREHETVLPDGTLLTVEAFQSLGIVLGTTDGAEKLHYLLEDAFVQAPTAARRPELSDRFQRQVESALSFAERPLYAVMHEATYAQGPEATAWAASRVRKEFPRFDAEQVLAQTAAPVLFTGETIHPWHFRTDPALRPLRDVAEAIARREDWGPLYDVGVLAGNSVPVFATVYTDDLYVDTKHSLATADAIRGLTTRVTDEHEHDGLTSSGTDVLDRLLGMARAAR</sequence>
<proteinExistence type="inferred from homology"/>
<evidence type="ECO:0000259" key="3">
    <source>
        <dbReference type="Pfam" id="PF00561"/>
    </source>
</evidence>
<dbReference type="PRINTS" id="PR00793">
    <property type="entry name" value="PROAMNOPTASE"/>
</dbReference>
<evidence type="ECO:0000313" key="5">
    <source>
        <dbReference type="Proteomes" id="UP000730482"/>
    </source>
</evidence>
<gene>
    <name evidence="4" type="ORF">KGQ19_19455</name>
</gene>
<dbReference type="GO" id="GO:0016787">
    <property type="term" value="F:hydrolase activity"/>
    <property type="evidence" value="ECO:0007669"/>
    <property type="project" value="UniProtKB-KW"/>
</dbReference>
<dbReference type="Gene3D" id="3.40.50.1820">
    <property type="entry name" value="alpha/beta hydrolase"/>
    <property type="match status" value="1"/>
</dbReference>
<evidence type="ECO:0000256" key="1">
    <source>
        <dbReference type="ARBA" id="ARBA00010088"/>
    </source>
</evidence>
<keyword evidence="5" id="KW-1185">Reference proteome</keyword>